<accession>A0A2Z2N6H6</accession>
<dbReference type="GeneID" id="33323021"/>
<dbReference type="Proteomes" id="UP000250189">
    <property type="component" value="Chromosome"/>
</dbReference>
<feature type="transmembrane region" description="Helical" evidence="1">
    <location>
        <begin position="219"/>
        <end position="236"/>
    </location>
</feature>
<keyword evidence="1" id="KW-1133">Transmembrane helix</keyword>
<reference evidence="2 3" key="1">
    <citation type="submission" date="2016-04" db="EMBL/GenBank/DDBJ databases">
        <title>Complete genome sequence of Thermococcus chitonophagus type strain GC74.</title>
        <authorList>
            <person name="Oger P.M."/>
        </authorList>
    </citation>
    <scope>NUCLEOTIDE SEQUENCE [LARGE SCALE GENOMIC DNA]</scope>
    <source>
        <strain evidence="2 3">GC74</strain>
    </source>
</reference>
<proteinExistence type="predicted"/>
<evidence type="ECO:0000313" key="3">
    <source>
        <dbReference type="Proteomes" id="UP000250189"/>
    </source>
</evidence>
<keyword evidence="1" id="KW-0472">Membrane</keyword>
<keyword evidence="3" id="KW-1185">Reference proteome</keyword>
<evidence type="ECO:0000256" key="1">
    <source>
        <dbReference type="SAM" id="Phobius"/>
    </source>
</evidence>
<name>A0A2Z2N6H6_9EURY</name>
<protein>
    <recommendedName>
        <fullName evidence="4">DUF5305 domain-containing protein</fullName>
    </recommendedName>
</protein>
<dbReference type="RefSeq" id="WP_068577923.1">
    <property type="nucleotide sequence ID" value="NZ_CP015193.1"/>
</dbReference>
<organism evidence="2 3">
    <name type="scientific">Thermococcus chitonophagus</name>
    <dbReference type="NCBI Taxonomy" id="54262"/>
    <lineage>
        <taxon>Archaea</taxon>
        <taxon>Methanobacteriati</taxon>
        <taxon>Methanobacteriota</taxon>
        <taxon>Thermococci</taxon>
        <taxon>Thermococcales</taxon>
        <taxon>Thermococcaceae</taxon>
        <taxon>Thermococcus</taxon>
    </lineage>
</organism>
<evidence type="ECO:0000313" key="2">
    <source>
        <dbReference type="EMBL" id="ASJ17471.1"/>
    </source>
</evidence>
<dbReference type="AlphaFoldDB" id="A0A2Z2N6H6"/>
<dbReference type="OrthoDB" id="86028at2157"/>
<keyword evidence="1" id="KW-0812">Transmembrane</keyword>
<gene>
    <name evidence="2" type="ORF">A3L04_10525</name>
</gene>
<dbReference type="EMBL" id="CP015193">
    <property type="protein sequence ID" value="ASJ17471.1"/>
    <property type="molecule type" value="Genomic_DNA"/>
</dbReference>
<sequence length="311" mass="35031">MQKLIKKEHALGALFLTFLLLSVAAYMKEESYKETKLVEQIVQKGELSHSAYLTNDTVYGRIASLEYYPTRILDTIYANYTYSIDPSEAGSYYITGMSSYYVTKGKTKIYLLNETIFTVKGRFSNGTFTQGFKVNLTEIRNRKSELAKALELPRISTEVKIIARIRTKEGEFKQEMPIIEDTSGLTYIGETELEKKKNIVNTETIQNSFLGMKVSTSRIVFPLLALASAVALLIVWKPKPKRRINAIDGTPTGITSRVFIANEGSLKKIAKIIGSPIIHYTIDGVDIYGVIDGNVIYEWWAMKTDGPESKQ</sequence>
<evidence type="ECO:0008006" key="4">
    <source>
        <dbReference type="Google" id="ProtNLM"/>
    </source>
</evidence>